<gene>
    <name evidence="3" type="ORF">TCIL3000_0_09270</name>
</gene>
<evidence type="ECO:0000313" key="3">
    <source>
        <dbReference type="EMBL" id="CCD15941.1"/>
    </source>
</evidence>
<feature type="region of interest" description="Disordered" evidence="2">
    <location>
        <begin position="181"/>
        <end position="201"/>
    </location>
</feature>
<reference evidence="4" key="1">
    <citation type="submission" date="2011-07" db="EMBL/GenBank/DDBJ databases">
        <title>Divergent evolution of antigenic variation in African trypanosomes.</title>
        <authorList>
            <person name="Jackson A.P."/>
            <person name="Berry A."/>
            <person name="Allison H.C."/>
            <person name="Burton P."/>
            <person name="Anderson J."/>
            <person name="Aslett M."/>
            <person name="Brown R."/>
            <person name="Corton N."/>
            <person name="Harris D."/>
            <person name="Hauser H."/>
            <person name="Gamble J."/>
            <person name="Gilderthorp R."/>
            <person name="McQuillan J."/>
            <person name="Quail M.A."/>
            <person name="Sanders M."/>
            <person name="Van Tonder A."/>
            <person name="Ginger M.L."/>
            <person name="Donelson J.E."/>
            <person name="Field M.C."/>
            <person name="Barry J.D."/>
            <person name="Berriman M."/>
            <person name="Hertz-Fowler C."/>
        </authorList>
    </citation>
    <scope>NUCLEOTIDE SEQUENCE [LARGE SCALE GENOMIC DNA]</scope>
    <source>
        <strain evidence="4">IL3000</strain>
    </source>
</reference>
<feature type="coiled-coil region" evidence="1">
    <location>
        <begin position="521"/>
        <end position="548"/>
    </location>
</feature>
<comment type="caution">
    <text evidence="3">The sequence shown here is derived from an EMBL/GenBank/DDBJ whole genome shotgun (WGS) entry which is preliminary data.</text>
</comment>
<dbReference type="VEuPathDB" id="TriTrypDB:TcIL3000_0_09270"/>
<evidence type="ECO:0000256" key="1">
    <source>
        <dbReference type="SAM" id="Coils"/>
    </source>
</evidence>
<name>F9WF73_TRYCI</name>
<keyword evidence="4" id="KW-1185">Reference proteome</keyword>
<reference evidence="3 4" key="2">
    <citation type="journal article" date="2012" name="Proc. Natl. Acad. Sci. U.S.A.">
        <title>Antigenic diversity is generated by distinct evolutionary mechanisms in African trypanosome species.</title>
        <authorList>
            <person name="Jackson A.P."/>
            <person name="Berry A."/>
            <person name="Aslett M."/>
            <person name="Allison H.C."/>
            <person name="Burton P."/>
            <person name="Vavrova-Anderson J."/>
            <person name="Brown R."/>
            <person name="Browne H."/>
            <person name="Corton N."/>
            <person name="Hauser H."/>
            <person name="Gamble J."/>
            <person name="Gilderthorp R."/>
            <person name="Marcello L."/>
            <person name="McQuillan J."/>
            <person name="Otto T.D."/>
            <person name="Quail M.A."/>
            <person name="Sanders M.J."/>
            <person name="van Tonder A."/>
            <person name="Ginger M.L."/>
            <person name="Field M.C."/>
            <person name="Barry J.D."/>
            <person name="Hertz-Fowler C."/>
            <person name="Berriman M."/>
        </authorList>
    </citation>
    <scope>NUCLEOTIDE SEQUENCE [LARGE SCALE GENOMIC DNA]</scope>
    <source>
        <strain evidence="3 4">IL3000</strain>
    </source>
</reference>
<feature type="region of interest" description="Disordered" evidence="2">
    <location>
        <begin position="1346"/>
        <end position="1370"/>
    </location>
</feature>
<feature type="compositionally biased region" description="Low complexity" evidence="2">
    <location>
        <begin position="80"/>
        <end position="94"/>
    </location>
</feature>
<proteinExistence type="predicted"/>
<evidence type="ECO:0000313" key="4">
    <source>
        <dbReference type="Proteomes" id="UP000000702"/>
    </source>
</evidence>
<protein>
    <submittedName>
        <fullName evidence="3">WGS project CAEQ00000000 data, annotated contig 355</fullName>
    </submittedName>
</protein>
<evidence type="ECO:0000256" key="2">
    <source>
        <dbReference type="SAM" id="MobiDB-lite"/>
    </source>
</evidence>
<feature type="region of interest" description="Disordered" evidence="2">
    <location>
        <begin position="76"/>
        <end position="97"/>
    </location>
</feature>
<feature type="coiled-coil region" evidence="1">
    <location>
        <begin position="1002"/>
        <end position="1036"/>
    </location>
</feature>
<keyword evidence="1" id="KW-0175">Coiled coil</keyword>
<feature type="coiled-coil region" evidence="1">
    <location>
        <begin position="1404"/>
        <end position="1438"/>
    </location>
</feature>
<organism evidence="3 4">
    <name type="scientific">Trypanosoma congolense (strain IL3000)</name>
    <dbReference type="NCBI Taxonomy" id="1068625"/>
    <lineage>
        <taxon>Eukaryota</taxon>
        <taxon>Discoba</taxon>
        <taxon>Euglenozoa</taxon>
        <taxon>Kinetoplastea</taxon>
        <taxon>Metakinetoplastina</taxon>
        <taxon>Trypanosomatida</taxon>
        <taxon>Trypanosomatidae</taxon>
        <taxon>Trypanosoma</taxon>
        <taxon>Nannomonas</taxon>
    </lineage>
</organism>
<sequence>MDVLKSNRGGFLSIQSEMWMCADSTKTYKVGAGRGSKNVVSISNGRFFVYSTCATKARLIKDVAFRAVKRIASFTHNPRSRSSSQSSRLSLSDLAPTPRMPQRGLGAILPQVPYYYIVLEFLRDKTAAGMLDLSKRERVVLCTDNVEDHKCWCKFIDCYMCSPDQTQSLCDNVRVRRTRGRGAEESGFHSNNDTSDSEDSEVENTIRVAHLDELQKWKHFALELADALSACCDASPNARKQLSSMNADNNFYWEYMEKLLCDIRKGVDSIVLGFDDTQLPLPMTKECNEETLPSNNEWGRMFSDDCRDAAEKTLSAKERKVHTHQVGCDTAGSSVGKESIVPSSVMHGRDIGNKEEWLKLPQITPFSDGDSYPNSVRQHNELNHLDDSAVTLLSSLTTRIEKLQGARQRDGDLSNIVEDNVLAELRSAHRDLGMRFNQLHNCHQVEREKKAMERLTQETCFAYTEAVAVLQQLCYDEYVSLVRSLLSVTRSSLGFVGGSDLRPPHAYMDAMAALDGRLNAVRTKEVDLENVIRDLEKVQKERDEELVALRTNFLRSREAWEGDLEVLAVKLKALQGTSGKNIIILPDSEAAMSAIREIFDCEEGECGENKQELPQVRGDSRHYINKYDCEAGCSYENNEVIRQWATRLACGGGKKCDHIAAYRLERFFRWVLENVVPMYSNTSSICVLEHIIHALSNHMVLLRKIGALTASEEETEEGEETSSMYSKDACRALEELYESNKRIQEILKTHGSEDTAHARNDDKKKFYRLEQNIVQLKKESRILHGIYSEFNANEGNIITCVQEIRNNNEQLRKIKEITGTDAISFIMTNKTNLETTTEAIHKYLATQANRNNNEQGTREANYHDEIENIRTAHKIIKAAAETLIGHEKEKDIQAQETKERLKIIHSYYNQHPNNQSSTAVITENYLVNVTSTRNKQTPTTNEEIQQRKRSLQTLLEKEYGQDKNSTQTEKIANDSSTRAQCLRSIESALTVLGATCGDEPLAVAIRRAAEDARSREDSLQEQLHDATQREKVLEARLRDLSGAVITLKEAISGGDACVSSSDSAPELCDVAVDAVQQLREVVACVSATVTTAMQVADDDTPLLTKCERLSQATHALRASEEHYRTLVGDEEVTPGEAAARIKGATAPGGQAHATSASMTPGAPEVCSTSRALSDDSSTRAQCLRSIESALTVLGATCGDEPLAVAIRRAAEDARSREDSLQEQLHDATQREKVLEARLRDLSGAVITLKEAISGGDACVSSSDSAPELCDVAVDAVQQLREVVACVSATVTTAMQVADDDTPLLTKCERLSQATHALRASEEHYRTLVGDEEVTPGEAAARIKGATAPGGQAHATSASMTPGAPEVCSTSRALSDDSSTRAQCLRSIESALTVLGATCGDEPLAVAIRRAAEDARSREDSLQEQLHDATQREKVLEARLRDLSGAVITLKE</sequence>
<dbReference type="EMBL" id="CAEQ01002110">
    <property type="protein sequence ID" value="CCD15941.1"/>
    <property type="molecule type" value="Genomic_DNA"/>
</dbReference>
<dbReference type="OMA" id="MKRATWF"/>
<feature type="coiled-coil region" evidence="1">
    <location>
        <begin position="1203"/>
        <end position="1237"/>
    </location>
</feature>
<feature type="non-terminal residue" evidence="3">
    <location>
        <position position="1451"/>
    </location>
</feature>
<accession>F9WF73</accession>
<dbReference type="Proteomes" id="UP000000702">
    <property type="component" value="Unassembled WGS sequence"/>
</dbReference>
<feature type="region of interest" description="Disordered" evidence="2">
    <location>
        <begin position="1145"/>
        <end position="1170"/>
    </location>
</feature>